<evidence type="ECO:0000256" key="1">
    <source>
        <dbReference type="SAM" id="MobiDB-lite"/>
    </source>
</evidence>
<name>A0A9W9MFM7_9EURO</name>
<gene>
    <name evidence="2" type="ORF">N7498_007859</name>
</gene>
<dbReference type="AlphaFoldDB" id="A0A9W9MFM7"/>
<comment type="caution">
    <text evidence="2">The sequence shown here is derived from an EMBL/GenBank/DDBJ whole genome shotgun (WGS) entry which is preliminary data.</text>
</comment>
<proteinExistence type="predicted"/>
<dbReference type="GeneID" id="83182222"/>
<dbReference type="OrthoDB" id="5376140at2759"/>
<protein>
    <submittedName>
        <fullName evidence="2">Uncharacterized protein</fullName>
    </submittedName>
</protein>
<feature type="compositionally biased region" description="Basic and acidic residues" evidence="1">
    <location>
        <begin position="1"/>
        <end position="17"/>
    </location>
</feature>
<dbReference type="EMBL" id="JAPQKR010000014">
    <property type="protein sequence ID" value="KAJ5198742.1"/>
    <property type="molecule type" value="Genomic_DNA"/>
</dbReference>
<organism evidence="2 3">
    <name type="scientific">Penicillium cinerascens</name>
    <dbReference type="NCBI Taxonomy" id="70096"/>
    <lineage>
        <taxon>Eukaryota</taxon>
        <taxon>Fungi</taxon>
        <taxon>Dikarya</taxon>
        <taxon>Ascomycota</taxon>
        <taxon>Pezizomycotina</taxon>
        <taxon>Eurotiomycetes</taxon>
        <taxon>Eurotiomycetidae</taxon>
        <taxon>Eurotiales</taxon>
        <taxon>Aspergillaceae</taxon>
        <taxon>Penicillium</taxon>
    </lineage>
</organism>
<evidence type="ECO:0000313" key="2">
    <source>
        <dbReference type="EMBL" id="KAJ5198742.1"/>
    </source>
</evidence>
<sequence length="1236" mass="138689">MNEREDNHQIVSSERDIPGATTQPLGLTRPYAQNWSSHDAFRELYQNWKDSIIQNHGLSLLGFCPTVTETNQEILIVVPKPNTDSHISASLRDCAGYITFKKHSGVVELTNFHALLDRKCLDLGYTTKTNDDRLTGGHGEGLKIAALVLSRNNYHVKICANSCYWNFGFRGKSNRNFYCQITPTSVEKIKRLKLAFETSRKSSSRKFTANIWEDVSICIKKGDTSIEHALTKEEFWHWLQVTIDVNPPANLVRTLAGDLILDDKYSGCLFLRGIKVLSADMDDRGFRVGYNLATGDLSRDRSKLHNPEQESKAIAEIWASAIEQGHQKALSVYVYLLQHHPHSRDVRGADQLVNEATARKIWTELKAQTGKAKNSKDVATIRKDLKKKPQALSSSLWQLLHQYNLVHTPDEELQRLFEVSNAIKLPKTRFAQEIDRALRALFIAIPRTQSLRIVYVTSDDEKTSVVFAKESNILYVHEKWLDISRAHLGVECLASTTYIDDSDGFFCEHVVEEIFHRALALIYRPLKLNYLSSPLEDSPHIIFQTSRGKLQDMPRGIRTETIENKSLKVLWDDGHSRAFSRAYGLQVEYIVILHLLTCFAAMETLLFREKDILCECPRKYVSQMQGFAIFTSLDGEPRFPMVARHKDEAIFGFPPLPLARLEGDSEMAVEVSNAMIPLAESSIQGLGSVSRAGDDNVKSETQTAQELKIETAFSLRSAEADPTLPIIAEAHPELSISVDGTRGQAMEESIINVDDCKTTKAEGYCVWKKEMKGHRIDAFNPKFNIFRSQSRPCTPIEGPFQRCDEIGDLKKNAFIEATYEDPSPRSRCVFYIHDILVREDGDSESAIYLIASRYTFLCDNADLRQGSSSSWLNNELLLHFNDFNLMSKSADGELILMKDMSSWKSSPAIEHTAKAPGFSAPDVLDFSPTDVGLSVGLSEAGCNIKAGIAFCSGHSDAWKRFHPHAEIYDSPTQFIDSVLNETQSTAPLVIAASGMPNDHYSLSSLTILPDEVLAPLKLKALFDSVFLQEPDFVFLELHSIVLNTHISDLVNSILALLGQRYSVELRLVVAEIEPDKRVPIIYLLAAPAYFQSKSVNEMAAELAESAQWRPAFDMEHGPQAKALDDMTIGPCQCAEETESLPKNSGVEPDQENKAKELARGKGFPSKIVDRIQARDYDEVLRSLPSCISKHAGASIFQFTRESGQQIKKRRRSTSDVVPEQPFMVKRLKEGESGTPD</sequence>
<dbReference type="RefSeq" id="XP_058307170.1">
    <property type="nucleotide sequence ID" value="XM_058454921.1"/>
</dbReference>
<accession>A0A9W9MFM7</accession>
<keyword evidence="3" id="KW-1185">Reference proteome</keyword>
<reference evidence="2" key="1">
    <citation type="submission" date="2022-12" db="EMBL/GenBank/DDBJ databases">
        <authorList>
            <person name="Petersen C."/>
        </authorList>
    </citation>
    <scope>NUCLEOTIDE SEQUENCE</scope>
    <source>
        <strain evidence="2">IBT 15544</strain>
    </source>
</reference>
<evidence type="ECO:0000313" key="3">
    <source>
        <dbReference type="Proteomes" id="UP001150904"/>
    </source>
</evidence>
<dbReference type="Proteomes" id="UP001150904">
    <property type="component" value="Unassembled WGS sequence"/>
</dbReference>
<feature type="region of interest" description="Disordered" evidence="1">
    <location>
        <begin position="1"/>
        <end position="25"/>
    </location>
</feature>
<feature type="compositionally biased region" description="Basic and acidic residues" evidence="1">
    <location>
        <begin position="1226"/>
        <end position="1236"/>
    </location>
</feature>
<reference evidence="2" key="2">
    <citation type="journal article" date="2023" name="IMA Fungus">
        <title>Comparative genomic study of the Penicillium genus elucidates a diverse pangenome and 15 lateral gene transfer events.</title>
        <authorList>
            <person name="Petersen C."/>
            <person name="Sorensen T."/>
            <person name="Nielsen M.R."/>
            <person name="Sondergaard T.E."/>
            <person name="Sorensen J.L."/>
            <person name="Fitzpatrick D.A."/>
            <person name="Frisvad J.C."/>
            <person name="Nielsen K.L."/>
        </authorList>
    </citation>
    <scope>NUCLEOTIDE SEQUENCE</scope>
    <source>
        <strain evidence="2">IBT 15544</strain>
    </source>
</reference>
<feature type="region of interest" description="Disordered" evidence="1">
    <location>
        <begin position="1203"/>
        <end position="1236"/>
    </location>
</feature>